<dbReference type="PANTHER" id="PTHR19818:SF158">
    <property type="entry name" value="C2H2-TYPE DOMAIN-CONTAINING PROTEIN-RELATED"/>
    <property type="match status" value="1"/>
</dbReference>
<evidence type="ECO:0000259" key="7">
    <source>
        <dbReference type="PROSITE" id="PS50157"/>
    </source>
</evidence>
<dbReference type="PROSITE" id="PS50157">
    <property type="entry name" value="ZINC_FINGER_C2H2_2"/>
    <property type="match status" value="7"/>
</dbReference>
<feature type="compositionally biased region" description="Basic and acidic residues" evidence="6">
    <location>
        <begin position="372"/>
        <end position="394"/>
    </location>
</feature>
<feature type="domain" description="C2H2-type" evidence="7">
    <location>
        <begin position="1029"/>
        <end position="1056"/>
    </location>
</feature>
<name>A0ABP1Q6E9_9HEXA</name>
<feature type="compositionally biased region" description="Basic and acidic residues" evidence="6">
    <location>
        <begin position="565"/>
        <end position="578"/>
    </location>
</feature>
<dbReference type="Pfam" id="PF00096">
    <property type="entry name" value="zf-C2H2"/>
    <property type="match status" value="3"/>
</dbReference>
<feature type="compositionally biased region" description="Polar residues" evidence="6">
    <location>
        <begin position="1123"/>
        <end position="1134"/>
    </location>
</feature>
<feature type="compositionally biased region" description="Basic and acidic residues" evidence="6">
    <location>
        <begin position="1111"/>
        <end position="1122"/>
    </location>
</feature>
<keyword evidence="3 5" id="KW-0863">Zinc-finger</keyword>
<proteinExistence type="predicted"/>
<dbReference type="InterPro" id="IPR050329">
    <property type="entry name" value="GLI_C2H2-zinc-finger"/>
</dbReference>
<feature type="domain" description="C2H2-type" evidence="7">
    <location>
        <begin position="1085"/>
        <end position="1113"/>
    </location>
</feature>
<feature type="region of interest" description="Disordered" evidence="6">
    <location>
        <begin position="1107"/>
        <end position="1134"/>
    </location>
</feature>
<dbReference type="EMBL" id="CAXLJM020000021">
    <property type="protein sequence ID" value="CAL8087536.1"/>
    <property type="molecule type" value="Genomic_DNA"/>
</dbReference>
<accession>A0ABP1Q6E9</accession>
<evidence type="ECO:0000256" key="1">
    <source>
        <dbReference type="ARBA" id="ARBA00022723"/>
    </source>
</evidence>
<feature type="compositionally biased region" description="Low complexity" evidence="6">
    <location>
        <begin position="518"/>
        <end position="527"/>
    </location>
</feature>
<feature type="domain" description="C2H2-type" evidence="7">
    <location>
        <begin position="915"/>
        <end position="942"/>
    </location>
</feature>
<feature type="compositionally biased region" description="Polar residues" evidence="6">
    <location>
        <begin position="445"/>
        <end position="460"/>
    </location>
</feature>
<evidence type="ECO:0000256" key="2">
    <source>
        <dbReference type="ARBA" id="ARBA00022737"/>
    </source>
</evidence>
<feature type="compositionally biased region" description="Polar residues" evidence="6">
    <location>
        <begin position="507"/>
        <end position="517"/>
    </location>
</feature>
<feature type="region of interest" description="Disordered" evidence="6">
    <location>
        <begin position="796"/>
        <end position="901"/>
    </location>
</feature>
<feature type="domain" description="C2H2-type" evidence="7">
    <location>
        <begin position="945"/>
        <end position="974"/>
    </location>
</feature>
<feature type="compositionally biased region" description="Acidic residues" evidence="6">
    <location>
        <begin position="72"/>
        <end position="87"/>
    </location>
</feature>
<keyword evidence="9" id="KW-1185">Reference proteome</keyword>
<feature type="domain" description="C2H2-type" evidence="7">
    <location>
        <begin position="1001"/>
        <end position="1028"/>
    </location>
</feature>
<feature type="domain" description="C2H2-type" evidence="7">
    <location>
        <begin position="1057"/>
        <end position="1084"/>
    </location>
</feature>
<dbReference type="InterPro" id="IPR013087">
    <property type="entry name" value="Znf_C2H2_type"/>
</dbReference>
<sequence>MSSSSTAKEQKKTNFQLRFESFPQIWEIGEDLGVSNGSVSSDVGLPQAISPEGNEINRGPAVIDPSPPSTEGGDDGSETGREVDEENREVPAAPGPSIPSAEEGRRPKSKIVPTISSHLGWLKTAFSWLFRTGDHSHEDFDGGEGDAVDKKRQDEDVLSPVDPDASSDNPDLPETSKQQRKPETTTRMPAKNTIMVRDISPIRNEVEKMEVDKKAVDKNGSEQDKNMENLITVQEGLERDQVIENNVVPQFISNMKRLVPGSSTESGVSPTNLRLSPPPAVGKLGDTTQIMLVLPTPPNSWINPGPPRTYNYNPPKRPLTKSPFFKYPRNPQLFETVIQQKTPFETNQGSIYGTTSALDSRANVRVQNTNLEKGETDGGKKEAEKNEQRRDFGKRINHGHKKQQMEEPVGKLGEGNDESEKNTLRPSTSSTVAISKHVAEISDAGSRSSPHVPSLIISNSRMEENTRTQNKEGLNLKLNEDQLYSIQWKTNVVLERHPEYKIADPMESNTIPPTQLASSHTSSSSNSLRMVSREDVNLTNHKRTLKRKQNHLDNGDPQHEKFIRSEENERSPLHHEQHGSYSERTINLDNKPGPTSALLSWNEANIPISNVSKLTIQKVKDTYKNVKEKNYGNDNAMSGTEIQDANNGYEIYPDGIFSLTSKSSNKVEHNQIPIGIQEDQFLQQVYLIEEEEISKLPETQEYVNLHFKETINNDEEENNGIPLPIGNTLRNMEILNTQTVQEISHSTNQNLNITDKSSNFIQHDRIIERIQPEPNIQQVLEPRPFLQLHNQPNHENIEAQPAANHRMKNSLPDPMRNEILPTQSGTQVSRESSPSTSKDTTTLKRKRSDLKDMYETLTTNYQNPESQPVSVTSQIGKGTNQDAREFDEPDTKKLSSNQEKVSKTQEVDCKNAFPFLCGICDQTFENGNSYKLHQITHKGEESYKYKCPVQKCDERFLDELKMKQHFLSHKKQYICSECHRPYASRFTLNLHKTVHTGERSFICEYCGKRFRVKNDLQIHLRIHTGERNYNCNDCDKTFRTSSALCSHMIIHSGERPYSCDVCDKSFTQINNKTRHMKIHSGGPPYSCEVCDKSFTRKCTRTRHIMHFHKNQQHDENEGKDTEPQPSTSRGSNNI</sequence>
<feature type="compositionally biased region" description="Polar residues" evidence="6">
    <location>
        <begin position="856"/>
        <end position="881"/>
    </location>
</feature>
<feature type="compositionally biased region" description="Polar residues" evidence="6">
    <location>
        <begin position="579"/>
        <end position="588"/>
    </location>
</feature>
<protein>
    <recommendedName>
        <fullName evidence="7">C2H2-type domain-containing protein</fullName>
    </recommendedName>
</protein>
<evidence type="ECO:0000313" key="8">
    <source>
        <dbReference type="EMBL" id="CAL8087536.1"/>
    </source>
</evidence>
<feature type="region of interest" description="Disordered" evidence="6">
    <location>
        <begin position="504"/>
        <end position="530"/>
    </location>
</feature>
<feature type="region of interest" description="Disordered" evidence="6">
    <location>
        <begin position="369"/>
        <end position="473"/>
    </location>
</feature>
<keyword evidence="2" id="KW-0677">Repeat</keyword>
<evidence type="ECO:0000313" key="9">
    <source>
        <dbReference type="Proteomes" id="UP001642540"/>
    </source>
</evidence>
<dbReference type="SUPFAM" id="SSF57667">
    <property type="entry name" value="beta-beta-alpha zinc fingers"/>
    <property type="match status" value="4"/>
</dbReference>
<feature type="domain" description="C2H2-type" evidence="7">
    <location>
        <begin position="973"/>
        <end position="1000"/>
    </location>
</feature>
<comment type="caution">
    <text evidence="8">The sequence shown here is derived from an EMBL/GenBank/DDBJ whole genome shotgun (WGS) entry which is preliminary data.</text>
</comment>
<evidence type="ECO:0000256" key="6">
    <source>
        <dbReference type="SAM" id="MobiDB-lite"/>
    </source>
</evidence>
<feature type="compositionally biased region" description="Polar residues" evidence="6">
    <location>
        <begin position="424"/>
        <end position="433"/>
    </location>
</feature>
<feature type="compositionally biased region" description="Low complexity" evidence="6">
    <location>
        <begin position="33"/>
        <end position="44"/>
    </location>
</feature>
<feature type="compositionally biased region" description="Basic and acidic residues" evidence="6">
    <location>
        <begin position="461"/>
        <end position="470"/>
    </location>
</feature>
<feature type="region of interest" description="Disordered" evidence="6">
    <location>
        <begin position="565"/>
        <end position="589"/>
    </location>
</feature>
<feature type="region of interest" description="Disordered" evidence="6">
    <location>
        <begin position="133"/>
        <end position="191"/>
    </location>
</feature>
<reference evidence="8 9" key="1">
    <citation type="submission" date="2024-08" db="EMBL/GenBank/DDBJ databases">
        <authorList>
            <person name="Cucini C."/>
            <person name="Frati F."/>
        </authorList>
    </citation>
    <scope>NUCLEOTIDE SEQUENCE [LARGE SCALE GENOMIC DNA]</scope>
</reference>
<dbReference type="Gene3D" id="3.30.160.60">
    <property type="entry name" value="Classic Zinc Finger"/>
    <property type="match status" value="6"/>
</dbReference>
<evidence type="ECO:0000256" key="5">
    <source>
        <dbReference type="PROSITE-ProRule" id="PRU00042"/>
    </source>
</evidence>
<dbReference type="SMART" id="SM00355">
    <property type="entry name" value="ZnF_C2H2"/>
    <property type="match status" value="7"/>
</dbReference>
<keyword evidence="4" id="KW-0862">Zinc</keyword>
<gene>
    <name evidence="8" type="ORF">ODALV1_LOCUS6775</name>
</gene>
<evidence type="ECO:0000256" key="4">
    <source>
        <dbReference type="ARBA" id="ARBA00022833"/>
    </source>
</evidence>
<dbReference type="Proteomes" id="UP001642540">
    <property type="component" value="Unassembled WGS sequence"/>
</dbReference>
<feature type="region of interest" description="Disordered" evidence="6">
    <location>
        <begin position="32"/>
        <end position="114"/>
    </location>
</feature>
<keyword evidence="1" id="KW-0479">Metal-binding</keyword>
<organism evidence="8 9">
    <name type="scientific">Orchesella dallaii</name>
    <dbReference type="NCBI Taxonomy" id="48710"/>
    <lineage>
        <taxon>Eukaryota</taxon>
        <taxon>Metazoa</taxon>
        <taxon>Ecdysozoa</taxon>
        <taxon>Arthropoda</taxon>
        <taxon>Hexapoda</taxon>
        <taxon>Collembola</taxon>
        <taxon>Entomobryomorpha</taxon>
        <taxon>Entomobryoidea</taxon>
        <taxon>Orchesellidae</taxon>
        <taxon>Orchesellinae</taxon>
        <taxon>Orchesella</taxon>
    </lineage>
</organism>
<feature type="compositionally biased region" description="Polar residues" evidence="6">
    <location>
        <begin position="820"/>
        <end position="840"/>
    </location>
</feature>
<dbReference type="PANTHER" id="PTHR19818">
    <property type="entry name" value="ZINC FINGER PROTEIN ZIC AND GLI"/>
    <property type="match status" value="1"/>
</dbReference>
<dbReference type="PROSITE" id="PS00028">
    <property type="entry name" value="ZINC_FINGER_C2H2_1"/>
    <property type="match status" value="7"/>
</dbReference>
<dbReference type="InterPro" id="IPR036236">
    <property type="entry name" value="Znf_C2H2_sf"/>
</dbReference>
<evidence type="ECO:0000256" key="3">
    <source>
        <dbReference type="ARBA" id="ARBA00022771"/>
    </source>
</evidence>
<feature type="compositionally biased region" description="Basic and acidic residues" evidence="6">
    <location>
        <begin position="882"/>
        <end position="893"/>
    </location>
</feature>